<accession>A0AAD5X541</accession>
<proteinExistence type="predicted"/>
<feature type="non-terminal residue" evidence="2">
    <location>
        <position position="74"/>
    </location>
</feature>
<sequence>MTDAEPSKADVIAPAPAPAATSSSGPPVVINDKIPSGQVNLRLLLVSGKKSDVLVLPSDTVEAVRKKVFDSWPK</sequence>
<dbReference type="EMBL" id="JADGJD010000307">
    <property type="protein sequence ID" value="KAJ3052307.1"/>
    <property type="molecule type" value="Genomic_DNA"/>
</dbReference>
<evidence type="ECO:0000256" key="1">
    <source>
        <dbReference type="SAM" id="MobiDB-lite"/>
    </source>
</evidence>
<comment type="caution">
    <text evidence="2">The sequence shown here is derived from an EMBL/GenBank/DDBJ whole genome shotgun (WGS) entry which is preliminary data.</text>
</comment>
<feature type="compositionally biased region" description="Low complexity" evidence="1">
    <location>
        <begin position="18"/>
        <end position="27"/>
    </location>
</feature>
<evidence type="ECO:0000313" key="2">
    <source>
        <dbReference type="EMBL" id="KAJ3052307.1"/>
    </source>
</evidence>
<feature type="region of interest" description="Disordered" evidence="1">
    <location>
        <begin position="1"/>
        <end position="28"/>
    </location>
</feature>
<keyword evidence="3" id="KW-1185">Reference proteome</keyword>
<dbReference type="Proteomes" id="UP001212841">
    <property type="component" value="Unassembled WGS sequence"/>
</dbReference>
<name>A0AAD5X541_9FUNG</name>
<protein>
    <recommendedName>
        <fullName evidence="4">UBL3-like ubiquitin domain-containing protein</fullName>
    </recommendedName>
</protein>
<evidence type="ECO:0000313" key="3">
    <source>
        <dbReference type="Proteomes" id="UP001212841"/>
    </source>
</evidence>
<dbReference type="AlphaFoldDB" id="A0AAD5X541"/>
<evidence type="ECO:0008006" key="4">
    <source>
        <dbReference type="Google" id="ProtNLM"/>
    </source>
</evidence>
<dbReference type="Gene3D" id="3.10.20.90">
    <property type="entry name" value="Phosphatidylinositol 3-kinase Catalytic Subunit, Chain A, domain 1"/>
    <property type="match status" value="1"/>
</dbReference>
<dbReference type="InterPro" id="IPR029071">
    <property type="entry name" value="Ubiquitin-like_domsf"/>
</dbReference>
<dbReference type="SUPFAM" id="SSF54236">
    <property type="entry name" value="Ubiquitin-like"/>
    <property type="match status" value="1"/>
</dbReference>
<reference evidence="2" key="1">
    <citation type="submission" date="2020-05" db="EMBL/GenBank/DDBJ databases">
        <title>Phylogenomic resolution of chytrid fungi.</title>
        <authorList>
            <person name="Stajich J.E."/>
            <person name="Amses K."/>
            <person name="Simmons R."/>
            <person name="Seto K."/>
            <person name="Myers J."/>
            <person name="Bonds A."/>
            <person name="Quandt C.A."/>
            <person name="Barry K."/>
            <person name="Liu P."/>
            <person name="Grigoriev I."/>
            <person name="Longcore J.E."/>
            <person name="James T.Y."/>
        </authorList>
    </citation>
    <scope>NUCLEOTIDE SEQUENCE</scope>
    <source>
        <strain evidence="2">JEL0318</strain>
    </source>
</reference>
<organism evidence="2 3">
    <name type="scientific">Rhizophlyctis rosea</name>
    <dbReference type="NCBI Taxonomy" id="64517"/>
    <lineage>
        <taxon>Eukaryota</taxon>
        <taxon>Fungi</taxon>
        <taxon>Fungi incertae sedis</taxon>
        <taxon>Chytridiomycota</taxon>
        <taxon>Chytridiomycota incertae sedis</taxon>
        <taxon>Chytridiomycetes</taxon>
        <taxon>Rhizophlyctidales</taxon>
        <taxon>Rhizophlyctidaceae</taxon>
        <taxon>Rhizophlyctis</taxon>
    </lineage>
</organism>
<gene>
    <name evidence="2" type="ORF">HK097_006560</name>
</gene>